<feature type="transmembrane region" description="Helical" evidence="1">
    <location>
        <begin position="111"/>
        <end position="129"/>
    </location>
</feature>
<organism evidence="2 3">
    <name type="scientific">Abiotrophia defectiva</name>
    <name type="common">Streptococcus defectivus</name>
    <dbReference type="NCBI Taxonomy" id="46125"/>
    <lineage>
        <taxon>Bacteria</taxon>
        <taxon>Bacillati</taxon>
        <taxon>Bacillota</taxon>
        <taxon>Bacilli</taxon>
        <taxon>Lactobacillales</taxon>
        <taxon>Aerococcaceae</taxon>
        <taxon>Abiotrophia</taxon>
    </lineage>
</organism>
<protein>
    <submittedName>
        <fullName evidence="2">Uncharacterized protein</fullName>
    </submittedName>
</protein>
<evidence type="ECO:0000313" key="2">
    <source>
        <dbReference type="EMBL" id="MBF0934629.1"/>
    </source>
</evidence>
<proteinExistence type="predicted"/>
<dbReference type="AlphaFoldDB" id="A0A929MNY4"/>
<evidence type="ECO:0000256" key="1">
    <source>
        <dbReference type="SAM" id="Phobius"/>
    </source>
</evidence>
<evidence type="ECO:0000313" key="3">
    <source>
        <dbReference type="Proteomes" id="UP000757900"/>
    </source>
</evidence>
<keyword evidence="1" id="KW-0472">Membrane</keyword>
<comment type="caution">
    <text evidence="2">The sequence shown here is derived from an EMBL/GenBank/DDBJ whole genome shotgun (WGS) entry which is preliminary data.</text>
</comment>
<gene>
    <name evidence="2" type="ORF">HXK00_03160</name>
</gene>
<accession>A0A929MNY4</accession>
<keyword evidence="1" id="KW-0812">Transmembrane</keyword>
<reference evidence="2" key="1">
    <citation type="submission" date="2020-04" db="EMBL/GenBank/DDBJ databases">
        <title>Deep metagenomics examines the oral microbiome during advanced dental caries in children, revealing novel taxa and co-occurrences with host molecules.</title>
        <authorList>
            <person name="Baker J.L."/>
            <person name="Morton J.T."/>
            <person name="Dinis M."/>
            <person name="Alvarez R."/>
            <person name="Tran N.C."/>
            <person name="Knight R."/>
            <person name="Edlund A."/>
        </authorList>
    </citation>
    <scope>NUCLEOTIDE SEQUENCE</scope>
    <source>
        <strain evidence="2">JCVI_23_bin.16</strain>
    </source>
</reference>
<dbReference type="Proteomes" id="UP000757900">
    <property type="component" value="Unassembled WGS sequence"/>
</dbReference>
<dbReference type="EMBL" id="JABZFV010000044">
    <property type="protein sequence ID" value="MBF0934629.1"/>
    <property type="molecule type" value="Genomic_DNA"/>
</dbReference>
<name>A0A929MNY4_ABIDE</name>
<keyword evidence="1" id="KW-1133">Transmembrane helix</keyword>
<feature type="transmembrane region" description="Helical" evidence="1">
    <location>
        <begin position="77"/>
        <end position="99"/>
    </location>
</feature>
<sequence length="229" mass="27098">MYRDKPSRLKEAEGQEVFLAFFVYLFLRKLGLLKCPELSYNERKERGDRMGTMQGEDGSVVVFDGEVRLNPQQKQRFLSGLIIIPGGCVIWAIWIMLLLEMMMKVEKQSSAIMILMIALFSVIPIMWLGNRLQRKILHRHLRIIDWGQEVSFIVGKKEQRFDWQDLEDMRIEHFYDRFGEISSIKLELFFQGDGYYYIDAWGQASQELSYFAQGLQKYLDQRGDQFDYC</sequence>